<dbReference type="InterPro" id="IPR058240">
    <property type="entry name" value="rSAM_sf"/>
</dbReference>
<evidence type="ECO:0000256" key="3">
    <source>
        <dbReference type="ARBA" id="ARBA00022723"/>
    </source>
</evidence>
<comment type="cofactor">
    <cofactor evidence="1">
        <name>[4Fe-4S] cluster</name>
        <dbReference type="ChEBI" id="CHEBI:49883"/>
    </cofactor>
</comment>
<dbReference type="CDD" id="cd01335">
    <property type="entry name" value="Radical_SAM"/>
    <property type="match status" value="1"/>
</dbReference>
<dbReference type="SFLD" id="SFLDG01067">
    <property type="entry name" value="SPASM/twitch_domain_containing"/>
    <property type="match status" value="1"/>
</dbReference>
<evidence type="ECO:0000256" key="4">
    <source>
        <dbReference type="ARBA" id="ARBA00023004"/>
    </source>
</evidence>
<proteinExistence type="predicted"/>
<gene>
    <name evidence="7" type="ORF">PSDVSF_00870</name>
</gene>
<dbReference type="PANTHER" id="PTHR11228:SF7">
    <property type="entry name" value="PQQA PEPTIDE CYCLASE"/>
    <property type="match status" value="1"/>
</dbReference>
<dbReference type="Gene3D" id="3.20.20.70">
    <property type="entry name" value="Aldolase class I"/>
    <property type="match status" value="1"/>
</dbReference>
<evidence type="ECO:0000313" key="7">
    <source>
        <dbReference type="EMBL" id="BCS86845.1"/>
    </source>
</evidence>
<dbReference type="InterPro" id="IPR050377">
    <property type="entry name" value="Radical_SAM_PqqE_MftC-like"/>
</dbReference>
<dbReference type="PANTHER" id="PTHR11228">
    <property type="entry name" value="RADICAL SAM DOMAIN PROTEIN"/>
    <property type="match status" value="1"/>
</dbReference>
<keyword evidence="4" id="KW-0408">Iron</keyword>
<organism evidence="7 8">
    <name type="scientific">Pseudodesulfovibrio sediminis</name>
    <dbReference type="NCBI Taxonomy" id="2810563"/>
    <lineage>
        <taxon>Bacteria</taxon>
        <taxon>Pseudomonadati</taxon>
        <taxon>Thermodesulfobacteriota</taxon>
        <taxon>Desulfovibrionia</taxon>
        <taxon>Desulfovibrionales</taxon>
        <taxon>Desulfovibrionaceae</taxon>
    </lineage>
</organism>
<dbReference type="EMBL" id="AP024485">
    <property type="protein sequence ID" value="BCS86845.1"/>
    <property type="molecule type" value="Genomic_DNA"/>
</dbReference>
<keyword evidence="5" id="KW-0411">Iron-sulfur</keyword>
<dbReference type="InterPro" id="IPR007197">
    <property type="entry name" value="rSAM"/>
</dbReference>
<sequence length="327" mass="35485">MANEQDLILIIYKNLKRIVSVEWKTRPGPDGLHLYDRATGTNILFDEVECPEDSWALAPRQVSIALTNSCNLCCPFCYAPKEPAELDYQCLLGWLDELDANGCLGVGFGGGEPLMFKKLPTLCEYINESTSLAVTFTTNAHMLTSSLVDALKGKVAYLRVSMDGIGATYEGLRGKSFASLSRQFELVKAISPFGINYVVNAQTFPELDGAISLASELGATEFLLLPEQPVRGRSGIDEDAVAGLQKWVNSYAGPIRLSVSEAGAEGLPVCNPLVHEKGLRSYAHIDATGRVKRSSFDSEGAKIDAGGVMRALNKLQQLTEDSREDLA</sequence>
<dbReference type="Pfam" id="PF04055">
    <property type="entry name" value="Radical_SAM"/>
    <property type="match status" value="1"/>
</dbReference>
<evidence type="ECO:0000313" key="8">
    <source>
        <dbReference type="Proteomes" id="UP001053296"/>
    </source>
</evidence>
<name>A0ABN6ELG2_9BACT</name>
<evidence type="ECO:0000256" key="2">
    <source>
        <dbReference type="ARBA" id="ARBA00022691"/>
    </source>
</evidence>
<protein>
    <recommendedName>
        <fullName evidence="6">Radical SAM core domain-containing protein</fullName>
    </recommendedName>
</protein>
<reference evidence="7" key="1">
    <citation type="journal article" date="2022" name="Arch. Microbiol.">
        <title>Pseudodesulfovibrio sediminis sp. nov., a mesophilic and neutrophilic sulfate-reducing bacterium isolated from sediment of a brackish lake.</title>
        <authorList>
            <person name="Takahashi A."/>
            <person name="Kojima H."/>
            <person name="Watanabe M."/>
            <person name="Fukui M."/>
        </authorList>
    </citation>
    <scope>NUCLEOTIDE SEQUENCE</scope>
    <source>
        <strain evidence="7">SF6</strain>
    </source>
</reference>
<accession>A0ABN6ELG2</accession>
<keyword evidence="2" id="KW-0949">S-adenosyl-L-methionine</keyword>
<dbReference type="InterPro" id="IPR013785">
    <property type="entry name" value="Aldolase_TIM"/>
</dbReference>
<keyword evidence="3" id="KW-0479">Metal-binding</keyword>
<dbReference type="RefSeq" id="WP_229592483.1">
    <property type="nucleotide sequence ID" value="NZ_AP024485.1"/>
</dbReference>
<dbReference type="Proteomes" id="UP001053296">
    <property type="component" value="Chromosome"/>
</dbReference>
<dbReference type="SUPFAM" id="SSF102114">
    <property type="entry name" value="Radical SAM enzymes"/>
    <property type="match status" value="1"/>
</dbReference>
<evidence type="ECO:0000256" key="5">
    <source>
        <dbReference type="ARBA" id="ARBA00023014"/>
    </source>
</evidence>
<feature type="domain" description="Radical SAM core" evidence="6">
    <location>
        <begin position="66"/>
        <end position="196"/>
    </location>
</feature>
<dbReference type="SFLD" id="SFLDS00029">
    <property type="entry name" value="Radical_SAM"/>
    <property type="match status" value="1"/>
</dbReference>
<keyword evidence="8" id="KW-1185">Reference proteome</keyword>
<evidence type="ECO:0000256" key="1">
    <source>
        <dbReference type="ARBA" id="ARBA00001966"/>
    </source>
</evidence>
<evidence type="ECO:0000259" key="6">
    <source>
        <dbReference type="Pfam" id="PF04055"/>
    </source>
</evidence>